<dbReference type="InterPro" id="IPR045339">
    <property type="entry name" value="DUF6534"/>
</dbReference>
<sequence>MSQPLEHSSLNSTLGAGLIGLVVAAIFFGITNVQMYMYYRRYSEDPLYLRVSFALLWILDTLHQILITQSIYTYAVTQFGNPAALGMPTWSFLVNVVVTGVSDASVRILFSLRLWRFSEKNWYITAPVMIGAVASLVGSIAFTIKAAPLHSFAAFSSISWCLYIGLASGAVADVLLATSLVVLLWKKRTGFHRTDSLVRTLMIYTINSGLLTSVCAIMCFVTFTIMPDNFIYFALFMVLPKRDAPQFPPRLIQRSEVHARCGSSDRRPSGDPSSE</sequence>
<keyword evidence="1" id="KW-1133">Transmembrane helix</keyword>
<feature type="transmembrane region" description="Helical" evidence="1">
    <location>
        <begin position="122"/>
        <end position="142"/>
    </location>
</feature>
<evidence type="ECO:0000256" key="1">
    <source>
        <dbReference type="SAM" id="Phobius"/>
    </source>
</evidence>
<feature type="transmembrane region" description="Helical" evidence="1">
    <location>
        <begin position="12"/>
        <end position="35"/>
    </location>
</feature>
<keyword evidence="1" id="KW-0812">Transmembrane</keyword>
<proteinExistence type="predicted"/>
<accession>M2R2P8</accession>
<name>M2R2P8_CERS8</name>
<feature type="transmembrane region" description="Helical" evidence="1">
    <location>
        <begin position="197"/>
        <end position="226"/>
    </location>
</feature>
<dbReference type="Proteomes" id="UP000016930">
    <property type="component" value="Unassembled WGS sequence"/>
</dbReference>
<dbReference type="STRING" id="914234.M2R2P8"/>
<dbReference type="PANTHER" id="PTHR40465:SF1">
    <property type="entry name" value="DUF6534 DOMAIN-CONTAINING PROTEIN"/>
    <property type="match status" value="1"/>
</dbReference>
<feature type="transmembrane region" description="Helical" evidence="1">
    <location>
        <begin position="92"/>
        <end position="110"/>
    </location>
</feature>
<protein>
    <recommendedName>
        <fullName evidence="2">DUF6534 domain-containing protein</fullName>
    </recommendedName>
</protein>
<reference evidence="3 4" key="1">
    <citation type="journal article" date="2012" name="Proc. Natl. Acad. Sci. U.S.A.">
        <title>Comparative genomics of Ceriporiopsis subvermispora and Phanerochaete chrysosporium provide insight into selective ligninolysis.</title>
        <authorList>
            <person name="Fernandez-Fueyo E."/>
            <person name="Ruiz-Duenas F.J."/>
            <person name="Ferreira P."/>
            <person name="Floudas D."/>
            <person name="Hibbett D.S."/>
            <person name="Canessa P."/>
            <person name="Larrondo L.F."/>
            <person name="James T.Y."/>
            <person name="Seelenfreund D."/>
            <person name="Lobos S."/>
            <person name="Polanco R."/>
            <person name="Tello M."/>
            <person name="Honda Y."/>
            <person name="Watanabe T."/>
            <person name="Watanabe T."/>
            <person name="Ryu J.S."/>
            <person name="Kubicek C.P."/>
            <person name="Schmoll M."/>
            <person name="Gaskell J."/>
            <person name="Hammel K.E."/>
            <person name="St John F.J."/>
            <person name="Vanden Wymelenberg A."/>
            <person name="Sabat G."/>
            <person name="Splinter BonDurant S."/>
            <person name="Syed K."/>
            <person name="Yadav J.S."/>
            <person name="Doddapaneni H."/>
            <person name="Subramanian V."/>
            <person name="Lavin J.L."/>
            <person name="Oguiza J.A."/>
            <person name="Perez G."/>
            <person name="Pisabarro A.G."/>
            <person name="Ramirez L."/>
            <person name="Santoyo F."/>
            <person name="Master E."/>
            <person name="Coutinho P.M."/>
            <person name="Henrissat B."/>
            <person name="Lombard V."/>
            <person name="Magnuson J.K."/>
            <person name="Kuees U."/>
            <person name="Hori C."/>
            <person name="Igarashi K."/>
            <person name="Samejima M."/>
            <person name="Held B.W."/>
            <person name="Barry K.W."/>
            <person name="LaButti K.M."/>
            <person name="Lapidus A."/>
            <person name="Lindquist E.A."/>
            <person name="Lucas S.M."/>
            <person name="Riley R."/>
            <person name="Salamov A.A."/>
            <person name="Hoffmeister D."/>
            <person name="Schwenk D."/>
            <person name="Hadar Y."/>
            <person name="Yarden O."/>
            <person name="de Vries R.P."/>
            <person name="Wiebenga A."/>
            <person name="Stenlid J."/>
            <person name="Eastwood D."/>
            <person name="Grigoriev I.V."/>
            <person name="Berka R.M."/>
            <person name="Blanchette R.A."/>
            <person name="Kersten P."/>
            <person name="Martinez A.T."/>
            <person name="Vicuna R."/>
            <person name="Cullen D."/>
        </authorList>
    </citation>
    <scope>NUCLEOTIDE SEQUENCE [LARGE SCALE GENOMIC DNA]</scope>
    <source>
        <strain evidence="3 4">B</strain>
    </source>
</reference>
<dbReference type="OrthoDB" id="3268207at2759"/>
<feature type="domain" description="DUF6534" evidence="2">
    <location>
        <begin position="170"/>
        <end position="240"/>
    </location>
</feature>
<organism evidence="3 4">
    <name type="scientific">Ceriporiopsis subvermispora (strain B)</name>
    <name type="common">White-rot fungus</name>
    <name type="synonym">Gelatoporia subvermispora</name>
    <dbReference type="NCBI Taxonomy" id="914234"/>
    <lineage>
        <taxon>Eukaryota</taxon>
        <taxon>Fungi</taxon>
        <taxon>Dikarya</taxon>
        <taxon>Basidiomycota</taxon>
        <taxon>Agaricomycotina</taxon>
        <taxon>Agaricomycetes</taxon>
        <taxon>Polyporales</taxon>
        <taxon>Gelatoporiaceae</taxon>
        <taxon>Gelatoporia</taxon>
    </lineage>
</organism>
<dbReference type="AlphaFoldDB" id="M2R2P8"/>
<feature type="transmembrane region" description="Helical" evidence="1">
    <location>
        <begin position="47"/>
        <end position="72"/>
    </location>
</feature>
<evidence type="ECO:0000259" key="2">
    <source>
        <dbReference type="Pfam" id="PF20152"/>
    </source>
</evidence>
<evidence type="ECO:0000313" key="3">
    <source>
        <dbReference type="EMBL" id="EMD32507.1"/>
    </source>
</evidence>
<dbReference type="Pfam" id="PF20152">
    <property type="entry name" value="DUF6534"/>
    <property type="match status" value="1"/>
</dbReference>
<evidence type="ECO:0000313" key="4">
    <source>
        <dbReference type="Proteomes" id="UP000016930"/>
    </source>
</evidence>
<dbReference type="EMBL" id="KB445810">
    <property type="protein sequence ID" value="EMD32507.1"/>
    <property type="molecule type" value="Genomic_DNA"/>
</dbReference>
<dbReference type="PANTHER" id="PTHR40465">
    <property type="entry name" value="CHROMOSOME 1, WHOLE GENOME SHOTGUN SEQUENCE"/>
    <property type="match status" value="1"/>
</dbReference>
<gene>
    <name evidence="3" type="ORF">CERSUDRAFT_99233</name>
</gene>
<dbReference type="HOGENOM" id="CLU_046025_5_3_1"/>
<keyword evidence="4" id="KW-1185">Reference proteome</keyword>
<feature type="transmembrane region" description="Helical" evidence="1">
    <location>
        <begin position="162"/>
        <end position="185"/>
    </location>
</feature>
<keyword evidence="1" id="KW-0472">Membrane</keyword>